<dbReference type="AlphaFoldDB" id="A0A915KC81"/>
<keyword evidence="1" id="KW-1185">Reference proteome</keyword>
<organism evidence="1 2">
    <name type="scientific">Romanomermis culicivorax</name>
    <name type="common">Nematode worm</name>
    <dbReference type="NCBI Taxonomy" id="13658"/>
    <lineage>
        <taxon>Eukaryota</taxon>
        <taxon>Metazoa</taxon>
        <taxon>Ecdysozoa</taxon>
        <taxon>Nematoda</taxon>
        <taxon>Enoplea</taxon>
        <taxon>Dorylaimia</taxon>
        <taxon>Mermithida</taxon>
        <taxon>Mermithoidea</taxon>
        <taxon>Mermithidae</taxon>
        <taxon>Romanomermis</taxon>
    </lineage>
</organism>
<dbReference type="WBParaSite" id="nRc.2.0.1.t36317-RA">
    <property type="protein sequence ID" value="nRc.2.0.1.t36317-RA"/>
    <property type="gene ID" value="nRc.2.0.1.g36317"/>
</dbReference>
<reference evidence="2" key="1">
    <citation type="submission" date="2022-11" db="UniProtKB">
        <authorList>
            <consortium name="WormBaseParasite"/>
        </authorList>
    </citation>
    <scope>IDENTIFICATION</scope>
</reference>
<evidence type="ECO:0000313" key="2">
    <source>
        <dbReference type="WBParaSite" id="nRc.2.0.1.t36317-RA"/>
    </source>
</evidence>
<proteinExistence type="predicted"/>
<name>A0A915KC81_ROMCU</name>
<accession>A0A915KC81</accession>
<protein>
    <submittedName>
        <fullName evidence="2">Uncharacterized protein</fullName>
    </submittedName>
</protein>
<sequence>MEVGKRWRRRKGKPLRSWGCTCLQQFILTAMNGSRVLTNLATSKSFFNNLSGIRNENNAQVERKQPTFADIFFEKGM</sequence>
<evidence type="ECO:0000313" key="1">
    <source>
        <dbReference type="Proteomes" id="UP000887565"/>
    </source>
</evidence>
<dbReference type="Proteomes" id="UP000887565">
    <property type="component" value="Unplaced"/>
</dbReference>